<dbReference type="PATRIC" id="fig|1393034.3.peg.430"/>
<dbReference type="SUPFAM" id="SSF51621">
    <property type="entry name" value="Phosphoenolpyruvate/pyruvate domain"/>
    <property type="match status" value="1"/>
</dbReference>
<keyword evidence="7" id="KW-1185">Reference proteome</keyword>
<feature type="active site" evidence="5">
    <location>
        <position position="603"/>
    </location>
</feature>
<keyword evidence="6" id="KW-0418">Kinase</keyword>
<reference evidence="7" key="1">
    <citation type="submission" date="2016-01" db="EMBL/GenBank/DDBJ databases">
        <authorList>
            <person name="Mitreva M."/>
            <person name="Pepin K.H."/>
            <person name="Mihindukulasuriya K.A."/>
            <person name="Fulton R."/>
            <person name="Fronick C."/>
            <person name="O'Laughlin M."/>
            <person name="Miner T."/>
            <person name="Herter B."/>
            <person name="Rosa B.A."/>
            <person name="Cordes M."/>
            <person name="Tomlinson C."/>
            <person name="Wollam A."/>
            <person name="Palsikar V.B."/>
            <person name="Mardis E.R."/>
            <person name="Wilson R.K."/>
        </authorList>
    </citation>
    <scope>NUCLEOTIDE SEQUENCE [LARGE SCALE GENOMIC DNA]</scope>
    <source>
        <strain evidence="7">DNF00019</strain>
    </source>
</reference>
<evidence type="ECO:0000313" key="6">
    <source>
        <dbReference type="EMBL" id="KXB35082.1"/>
    </source>
</evidence>
<dbReference type="GO" id="GO:0015977">
    <property type="term" value="P:carbon fixation"/>
    <property type="evidence" value="ECO:0007669"/>
    <property type="project" value="InterPro"/>
</dbReference>
<dbReference type="GO" id="GO:0008964">
    <property type="term" value="F:phosphoenolpyruvate carboxylase activity"/>
    <property type="evidence" value="ECO:0007669"/>
    <property type="project" value="UniProtKB-EC"/>
</dbReference>
<dbReference type="InterPro" id="IPR033129">
    <property type="entry name" value="PEPCASE_His_AS"/>
</dbReference>
<feature type="active site" evidence="4">
    <location>
        <position position="204"/>
    </location>
</feature>
<evidence type="ECO:0000256" key="4">
    <source>
        <dbReference type="PROSITE-ProRule" id="PRU10111"/>
    </source>
</evidence>
<dbReference type="Pfam" id="PF00311">
    <property type="entry name" value="PEPcase"/>
    <property type="match status" value="2"/>
</dbReference>
<dbReference type="Proteomes" id="UP000070675">
    <property type="component" value="Unassembled WGS sequence"/>
</dbReference>
<evidence type="ECO:0000256" key="3">
    <source>
        <dbReference type="ARBA" id="ARBA00048995"/>
    </source>
</evidence>
<accession>A0A133XVW6</accession>
<dbReference type="PROSITE" id="PS00393">
    <property type="entry name" value="PEPCASE_2"/>
    <property type="match status" value="1"/>
</dbReference>
<evidence type="ECO:0000256" key="5">
    <source>
        <dbReference type="PROSITE-ProRule" id="PRU10112"/>
    </source>
</evidence>
<dbReference type="GO" id="GO:0006099">
    <property type="term" value="P:tricarboxylic acid cycle"/>
    <property type="evidence" value="ECO:0007669"/>
    <property type="project" value="InterPro"/>
</dbReference>
<comment type="function">
    <text evidence="1">Forms oxaloacetate, a four-carbon dicarboxylic acid source for the tricarboxylic acid cycle.</text>
</comment>
<organism evidence="6 7">
    <name type="scientific">Atopobium deltae</name>
    <dbReference type="NCBI Taxonomy" id="1393034"/>
    <lineage>
        <taxon>Bacteria</taxon>
        <taxon>Bacillati</taxon>
        <taxon>Actinomycetota</taxon>
        <taxon>Coriobacteriia</taxon>
        <taxon>Coriobacteriales</taxon>
        <taxon>Atopobiaceae</taxon>
        <taxon>Atopobium</taxon>
    </lineage>
</organism>
<dbReference type="InterPro" id="IPR021135">
    <property type="entry name" value="PEP_COase"/>
</dbReference>
<dbReference type="EMBL" id="LSCR01000006">
    <property type="protein sequence ID" value="KXB35082.1"/>
    <property type="molecule type" value="Genomic_DNA"/>
</dbReference>
<dbReference type="GO" id="GO:0016301">
    <property type="term" value="F:kinase activity"/>
    <property type="evidence" value="ECO:0007669"/>
    <property type="project" value="UniProtKB-KW"/>
</dbReference>
<gene>
    <name evidence="6" type="ORF">HMPREF3192_00447</name>
</gene>
<evidence type="ECO:0000256" key="2">
    <source>
        <dbReference type="ARBA" id="ARBA00022419"/>
    </source>
</evidence>
<dbReference type="STRING" id="1393034.HMPREF3192_00447"/>
<proteinExistence type="predicted"/>
<keyword evidence="6" id="KW-0808">Transferase</keyword>
<dbReference type="InterPro" id="IPR015813">
    <property type="entry name" value="Pyrv/PenolPyrv_kinase-like_dom"/>
</dbReference>
<dbReference type="GO" id="GO:0005829">
    <property type="term" value="C:cytosol"/>
    <property type="evidence" value="ECO:0007669"/>
    <property type="project" value="TreeGrafter"/>
</dbReference>
<dbReference type="PRINTS" id="PR00150">
    <property type="entry name" value="PEPCARBXLASE"/>
</dbReference>
<evidence type="ECO:0000313" key="7">
    <source>
        <dbReference type="Proteomes" id="UP000070675"/>
    </source>
</evidence>
<dbReference type="PANTHER" id="PTHR30523">
    <property type="entry name" value="PHOSPHOENOLPYRUVATE CARBOXYLASE"/>
    <property type="match status" value="1"/>
</dbReference>
<dbReference type="PROSITE" id="PS00781">
    <property type="entry name" value="PEPCASE_1"/>
    <property type="match status" value="1"/>
</dbReference>
<dbReference type="Gene3D" id="1.20.1440.90">
    <property type="entry name" value="Phosphoenolpyruvate/pyruvate domain"/>
    <property type="match status" value="1"/>
</dbReference>
<dbReference type="InterPro" id="IPR018129">
    <property type="entry name" value="PEP_COase_Lys_AS"/>
</dbReference>
<comment type="catalytic activity">
    <reaction evidence="3">
        <text>oxaloacetate + phosphate = phosphoenolpyruvate + hydrogencarbonate</text>
        <dbReference type="Rhea" id="RHEA:28370"/>
        <dbReference type="ChEBI" id="CHEBI:16452"/>
        <dbReference type="ChEBI" id="CHEBI:17544"/>
        <dbReference type="ChEBI" id="CHEBI:43474"/>
        <dbReference type="ChEBI" id="CHEBI:58702"/>
        <dbReference type="EC" id="4.1.1.31"/>
    </reaction>
</comment>
<protein>
    <recommendedName>
        <fullName evidence="2">Phosphoenolpyruvate carboxylase</fullName>
    </recommendedName>
</protein>
<dbReference type="AlphaFoldDB" id="A0A133XVW6"/>
<sequence length="939" mass="104992">MTAHNTITNESPADEALFAKAGIPDELRGNMALFLRLVRKVISEYDVQLCQTFDDLLAYTLAHAKQTTTPSSVESDKVTDENPDEAVEKTTNLDVTDAADATPAALFTHESFDAAVELIASLPVEQATLLMRGFTTYFHLANICEENYRVHALRKREQSVTPGASFDPTNDLTRAYHCLVDECGQAKAQSLLARLEFHPVFTAHPTEARRRGIEGKIRRIAELLKQRPSLGGSSLLENERRMLQEIDAMFRTSPIALKKPTPVEEADTIIDIFDNTLFDMVPEVYRRFDDWQLGEKAGCVPPVCPAFFHPGSWIGSDRDGNPNVTAKVSREVAEKFRVHVLAAVKQRTYYVGRNLTLDAKYTKPSAALVNLWNHQVEMSEAMTARAETISASELHRAVMIVMSYRLQSTIDRTADYMYTSAEQFLAELRLVQESLAQAGAVREAYGPVQKLIWQVESFGFNLVEMEFRQHSLVHSRALADIHEHGRRGERGALAPMTREVLDTFRAIGSIQRRNGINAARRYIISFSQSAQNVADVYELARMAFAHESDIPVLDVIPLFEQVEDLNNAVPILDKMITLPEVQRRLQQTNRRLEVMLGYSDSSKDAGPTSATLVLHQAQQAIAQWAEKNRLDLVLMHGRGGAVGRGGGPANRAVLAQPKGSVNCHFKLTEQGEVIFARYGDPTLTRRHIESVAGATLLQSAPSIEEINTSTTQLYTDLASKLDQYSREHYCALLNTKDFAEWFSCVTPLTEIGLMPIGSRPAKRGLGAKSLDDLRTIPWIFSWSQARINLAAWYGLGSACQRIGDLVLFKRAYAEWPVFTTFIDNIEMSLSKTDQSIATMYLHLGDRSDLNELVLNEMALTRKWVLAITGNAWPLQHRRVLGPVIRTRLPYVNALSLTQVHALKALREKTDHLTPEERERFIYLILCTVSGVAAGLQNTG</sequence>
<comment type="caution">
    <text evidence="6">The sequence shown here is derived from an EMBL/GenBank/DDBJ whole genome shotgun (WGS) entry which is preliminary data.</text>
</comment>
<evidence type="ECO:0000256" key="1">
    <source>
        <dbReference type="ARBA" id="ARBA00003670"/>
    </source>
</evidence>
<dbReference type="PANTHER" id="PTHR30523:SF6">
    <property type="entry name" value="PHOSPHOENOLPYRUVATE CARBOXYLASE"/>
    <property type="match status" value="1"/>
</dbReference>
<name>A0A133XVW6_9ACTN</name>
<keyword evidence="6" id="KW-0670">Pyruvate</keyword>